<evidence type="ECO:0000256" key="6">
    <source>
        <dbReference type="ARBA" id="ARBA00022989"/>
    </source>
</evidence>
<accession>A0ABN6UXH6</accession>
<dbReference type="Pfam" id="PF12698">
    <property type="entry name" value="ABC2_membrane_3"/>
    <property type="match status" value="1"/>
</dbReference>
<evidence type="ECO:0000259" key="9">
    <source>
        <dbReference type="PROSITE" id="PS51012"/>
    </source>
</evidence>
<evidence type="ECO:0000256" key="3">
    <source>
        <dbReference type="ARBA" id="ARBA00022448"/>
    </source>
</evidence>
<comment type="subcellular location">
    <subcellularLocation>
        <location evidence="1">Cell membrane</location>
        <topology evidence="1">Multi-pass membrane protein</topology>
    </subcellularLocation>
</comment>
<evidence type="ECO:0000313" key="10">
    <source>
        <dbReference type="EMBL" id="BDU69549.1"/>
    </source>
</evidence>
<dbReference type="PANTHER" id="PTHR30294">
    <property type="entry name" value="MEMBRANE COMPONENT OF ABC TRANSPORTER YHHJ-RELATED"/>
    <property type="match status" value="1"/>
</dbReference>
<keyword evidence="5 8" id="KW-0812">Transmembrane</keyword>
<organism evidence="10 11">
    <name type="scientific">Geothrix oryzae</name>
    <dbReference type="NCBI Taxonomy" id="2927975"/>
    <lineage>
        <taxon>Bacteria</taxon>
        <taxon>Pseudomonadati</taxon>
        <taxon>Acidobacteriota</taxon>
        <taxon>Holophagae</taxon>
        <taxon>Holophagales</taxon>
        <taxon>Holophagaceae</taxon>
        <taxon>Geothrix</taxon>
    </lineage>
</organism>
<feature type="transmembrane region" description="Helical" evidence="8">
    <location>
        <begin position="291"/>
        <end position="311"/>
    </location>
</feature>
<feature type="transmembrane region" description="Helical" evidence="8">
    <location>
        <begin position="21"/>
        <end position="41"/>
    </location>
</feature>
<evidence type="ECO:0000256" key="7">
    <source>
        <dbReference type="ARBA" id="ARBA00023136"/>
    </source>
</evidence>
<feature type="transmembrane region" description="Helical" evidence="8">
    <location>
        <begin position="317"/>
        <end position="340"/>
    </location>
</feature>
<keyword evidence="4" id="KW-1003">Cell membrane</keyword>
<keyword evidence="3" id="KW-0813">Transport</keyword>
<evidence type="ECO:0000256" key="2">
    <source>
        <dbReference type="ARBA" id="ARBA00007783"/>
    </source>
</evidence>
<gene>
    <name evidence="10" type="ORF">GETHOR_16500</name>
</gene>
<reference evidence="11" key="1">
    <citation type="journal article" date="2023" name="Int. J. Syst. Evol. Microbiol.">
        <title>Mesoterricola silvestris gen. nov., sp. nov., Mesoterricola sediminis sp. nov., Geothrix oryzae sp. nov., Geothrix edaphica sp. nov., Geothrix rubra sp. nov., and Geothrix limicola sp. nov., six novel members of Acidobacteriota isolated from soils.</title>
        <authorList>
            <person name="Itoh H."/>
            <person name="Sugisawa Y."/>
            <person name="Mise K."/>
            <person name="Xu Z."/>
            <person name="Kuniyasu M."/>
            <person name="Ushijima N."/>
            <person name="Kawano K."/>
            <person name="Kobayashi E."/>
            <person name="Shiratori Y."/>
            <person name="Masuda Y."/>
            <person name="Senoo K."/>
        </authorList>
    </citation>
    <scope>NUCLEOTIDE SEQUENCE [LARGE SCALE GENOMIC DNA]</scope>
    <source>
        <strain evidence="11">Red222</strain>
    </source>
</reference>
<evidence type="ECO:0000256" key="1">
    <source>
        <dbReference type="ARBA" id="ARBA00004651"/>
    </source>
</evidence>
<dbReference type="Gene3D" id="3.40.1710.10">
    <property type="entry name" value="abc type-2 transporter like domain"/>
    <property type="match status" value="1"/>
</dbReference>
<dbReference type="RefSeq" id="WP_286353272.1">
    <property type="nucleotide sequence ID" value="NZ_AP027079.1"/>
</dbReference>
<keyword evidence="7 8" id="KW-0472">Membrane</keyword>
<dbReference type="PANTHER" id="PTHR30294:SF29">
    <property type="entry name" value="MULTIDRUG ABC TRANSPORTER PERMEASE YBHS-RELATED"/>
    <property type="match status" value="1"/>
</dbReference>
<dbReference type="EMBL" id="AP027079">
    <property type="protein sequence ID" value="BDU69549.1"/>
    <property type="molecule type" value="Genomic_DNA"/>
</dbReference>
<evidence type="ECO:0000256" key="8">
    <source>
        <dbReference type="SAM" id="Phobius"/>
    </source>
</evidence>
<proteinExistence type="inferred from homology"/>
<feature type="transmembrane region" description="Helical" evidence="8">
    <location>
        <begin position="258"/>
        <end position="279"/>
    </location>
</feature>
<keyword evidence="6 8" id="KW-1133">Transmembrane helix</keyword>
<feature type="transmembrane region" description="Helical" evidence="8">
    <location>
        <begin position="352"/>
        <end position="370"/>
    </location>
</feature>
<dbReference type="InterPro" id="IPR051449">
    <property type="entry name" value="ABC-2_transporter_component"/>
</dbReference>
<dbReference type="Proteomes" id="UP001242010">
    <property type="component" value="Chromosome"/>
</dbReference>
<dbReference type="InterPro" id="IPR013525">
    <property type="entry name" value="ABC2_TM"/>
</dbReference>
<keyword evidence="11" id="KW-1185">Reference proteome</keyword>
<dbReference type="InterPro" id="IPR047817">
    <property type="entry name" value="ABC2_TM_bact-type"/>
</dbReference>
<comment type="similarity">
    <text evidence="2">Belongs to the ABC-2 integral membrane protein family.</text>
</comment>
<protein>
    <submittedName>
        <fullName evidence="10">Transport permease protein</fullName>
    </submittedName>
</protein>
<name>A0ABN6UXH6_9BACT</name>
<dbReference type="PROSITE" id="PS51012">
    <property type="entry name" value="ABC_TM2"/>
    <property type="match status" value="1"/>
</dbReference>
<sequence>MWNRIKALVWKEFLQLRRDRMTLAFTLGMPLMQLIIFGFAINYDVKHMPAAVLDESRSQESRSFVDGLVATQYFDVKAHVASEAELRAALDRGRAQVGVWFPPDYARRIRSGLTGEVMILVDGSSPTTAGSAMSTAAGVGQLRNTQLLYDRMGYGGAAKPVMPVEVRIRPWYNPDLRSPTFIVPGLVGVILSMTCIMFAANAIVREKERGTLDQVLVTPVTPMELFAGKIIPVVVMAYAQMTVLFGVAHLFFDVPVAGSVILLYLMTGLFIVAMLGIGIRISTTAQSQGQSAQMSMLTFLPFVFLSGYIFPREGMPLPFFLLGEIMPLTHFLIIIRAVVLRGAGLEAFWPEVLKLLGLSAVIWTMALRSMKRAEA</sequence>
<evidence type="ECO:0000256" key="5">
    <source>
        <dbReference type="ARBA" id="ARBA00022692"/>
    </source>
</evidence>
<evidence type="ECO:0000313" key="11">
    <source>
        <dbReference type="Proteomes" id="UP001242010"/>
    </source>
</evidence>
<feature type="transmembrane region" description="Helical" evidence="8">
    <location>
        <begin position="225"/>
        <end position="252"/>
    </location>
</feature>
<feature type="transmembrane region" description="Helical" evidence="8">
    <location>
        <begin position="181"/>
        <end position="204"/>
    </location>
</feature>
<evidence type="ECO:0000256" key="4">
    <source>
        <dbReference type="ARBA" id="ARBA00022475"/>
    </source>
</evidence>
<feature type="domain" description="ABC transmembrane type-2" evidence="9">
    <location>
        <begin position="129"/>
        <end position="373"/>
    </location>
</feature>